<evidence type="ECO:0000256" key="8">
    <source>
        <dbReference type="ARBA" id="ARBA00050488"/>
    </source>
</evidence>
<dbReference type="PANTHER" id="PTHR11692:SF0">
    <property type="entry name" value="BIFUNCTIONAL PURINE BIOSYNTHESIS PROTEIN ATIC"/>
    <property type="match status" value="1"/>
</dbReference>
<keyword evidence="13" id="KW-1185">Reference proteome</keyword>
<dbReference type="Pfam" id="PF02142">
    <property type="entry name" value="MGS"/>
    <property type="match status" value="1"/>
</dbReference>
<dbReference type="PROSITE" id="PS51855">
    <property type="entry name" value="MGS"/>
    <property type="match status" value="1"/>
</dbReference>
<dbReference type="Proteomes" id="UP000006004">
    <property type="component" value="Unassembled WGS sequence"/>
</dbReference>
<dbReference type="Gene3D" id="3.40.140.20">
    <property type="match status" value="2"/>
</dbReference>
<keyword evidence="6 10" id="KW-0378">Hydrolase</keyword>
<dbReference type="Pfam" id="PF01808">
    <property type="entry name" value="AICARFT_IMPCHas"/>
    <property type="match status" value="1"/>
</dbReference>
<evidence type="ECO:0000313" key="13">
    <source>
        <dbReference type="Proteomes" id="UP000006004"/>
    </source>
</evidence>
<evidence type="ECO:0000256" key="3">
    <source>
        <dbReference type="ARBA" id="ARBA00007667"/>
    </source>
</evidence>
<dbReference type="UniPathway" id="UPA00074">
    <property type="reaction ID" value="UER00133"/>
</dbReference>
<evidence type="ECO:0000256" key="9">
    <source>
        <dbReference type="ARBA" id="ARBA00050687"/>
    </source>
</evidence>
<evidence type="ECO:0000256" key="5">
    <source>
        <dbReference type="ARBA" id="ARBA00022755"/>
    </source>
</evidence>
<name>C5NYY1_9BACL</name>
<dbReference type="InterPro" id="IPR036914">
    <property type="entry name" value="MGS-like_dom_sf"/>
</dbReference>
<dbReference type="eggNOG" id="COG0138">
    <property type="taxonomic scope" value="Bacteria"/>
</dbReference>
<reference evidence="12" key="1">
    <citation type="submission" date="2009-01" db="EMBL/GenBank/DDBJ databases">
        <authorList>
            <person name="Fulton L."/>
            <person name="Clifton S."/>
            <person name="Chinwalla A.T."/>
            <person name="Mitreva M."/>
            <person name="Sodergren E."/>
            <person name="Weinstock G."/>
            <person name="Clifton S."/>
            <person name="Dooling D.J."/>
            <person name="Fulton B."/>
            <person name="Minx P."/>
            <person name="Pepin K.H."/>
            <person name="Johnson M."/>
            <person name="Bhonagiri V."/>
            <person name="Nash W.E."/>
            <person name="Mardis E.R."/>
            <person name="Wilson R.K."/>
        </authorList>
    </citation>
    <scope>NUCLEOTIDE SEQUENCE [LARGE SCALE GENOMIC DNA]</scope>
    <source>
        <strain evidence="12">ATCC 10379</strain>
    </source>
</reference>
<dbReference type="InterPro" id="IPR002695">
    <property type="entry name" value="PurH-like"/>
</dbReference>
<dbReference type="GO" id="GO:0005829">
    <property type="term" value="C:cytosol"/>
    <property type="evidence" value="ECO:0007669"/>
    <property type="project" value="TreeGrafter"/>
</dbReference>
<organism evidence="12 13">
    <name type="scientific">Gemella haemolysans ATCC 10379</name>
    <dbReference type="NCBI Taxonomy" id="546270"/>
    <lineage>
        <taxon>Bacteria</taxon>
        <taxon>Bacillati</taxon>
        <taxon>Bacillota</taxon>
        <taxon>Bacilli</taxon>
        <taxon>Bacillales</taxon>
        <taxon>Gemellaceae</taxon>
        <taxon>Gemella</taxon>
    </lineage>
</organism>
<dbReference type="GeneID" id="93287705"/>
<protein>
    <recommendedName>
        <fullName evidence="10">Bifunctional purine biosynthesis protein PurH</fullName>
    </recommendedName>
    <domain>
        <recommendedName>
            <fullName evidence="10">Phosphoribosylaminoimidazolecarboxamide formyltransferase</fullName>
            <ecNumber evidence="10">2.1.2.3</ecNumber>
        </recommendedName>
        <alternativeName>
            <fullName evidence="10">AICAR transformylase</fullName>
        </alternativeName>
    </domain>
    <domain>
        <recommendedName>
            <fullName evidence="10">IMP cyclohydrolase</fullName>
            <ecNumber evidence="10">3.5.4.10</ecNumber>
        </recommendedName>
        <alternativeName>
            <fullName evidence="10">ATIC</fullName>
        </alternativeName>
        <alternativeName>
            <fullName evidence="10">IMP synthase</fullName>
        </alternativeName>
        <alternativeName>
            <fullName evidence="10">Inosinicase</fullName>
        </alternativeName>
    </domain>
</protein>
<dbReference type="PIRSF" id="PIRSF000414">
    <property type="entry name" value="AICARFT_IMPCHas"/>
    <property type="match status" value="1"/>
</dbReference>
<keyword evidence="5 10" id="KW-0658">Purine biosynthesis</keyword>
<dbReference type="FunFam" id="3.40.50.1380:FF:000001">
    <property type="entry name" value="Bifunctional purine biosynthesis protein PurH"/>
    <property type="match status" value="1"/>
</dbReference>
<dbReference type="EC" id="2.1.2.3" evidence="10"/>
<comment type="similarity">
    <text evidence="3 10">Belongs to the PurH family.</text>
</comment>
<accession>C5NYY1</accession>
<dbReference type="RefSeq" id="WP_003145598.1">
    <property type="nucleotide sequence ID" value="NZ_ACDZ02000014.1"/>
</dbReference>
<dbReference type="FunFam" id="3.40.140.20:FF:000002">
    <property type="entry name" value="Bifunctional purine biosynthesis protein PurH"/>
    <property type="match status" value="1"/>
</dbReference>
<keyword evidence="7 10" id="KW-0511">Multifunctional enzyme</keyword>
<dbReference type="InterPro" id="IPR024051">
    <property type="entry name" value="AICAR_Tfase_dup_dom_sf"/>
</dbReference>
<evidence type="ECO:0000256" key="10">
    <source>
        <dbReference type="HAMAP-Rule" id="MF_00139"/>
    </source>
</evidence>
<dbReference type="NCBIfam" id="NF002049">
    <property type="entry name" value="PRK00881.1"/>
    <property type="match status" value="1"/>
</dbReference>
<evidence type="ECO:0000256" key="6">
    <source>
        <dbReference type="ARBA" id="ARBA00022801"/>
    </source>
</evidence>
<comment type="pathway">
    <text evidence="2 10">Purine metabolism; IMP biosynthesis via de novo pathway; 5-formamido-1-(5-phospho-D-ribosyl)imidazole-4-carboxamide from 5-amino-1-(5-phospho-D-ribosyl)imidazole-4-carboxamide (10-formyl THF route): step 1/1.</text>
</comment>
<evidence type="ECO:0000256" key="2">
    <source>
        <dbReference type="ARBA" id="ARBA00004954"/>
    </source>
</evidence>
<reference evidence="12" key="2">
    <citation type="submission" date="2009-06" db="EMBL/GenBank/DDBJ databases">
        <authorList>
            <person name="Sebastian Y."/>
            <person name="Madupu R."/>
            <person name="Durkin A.S."/>
            <person name="Torralba M."/>
            <person name="Methe B."/>
            <person name="Sutton G.G."/>
            <person name="Strausberg R.L."/>
            <person name="Nelson K.E."/>
        </authorList>
    </citation>
    <scope>NUCLEOTIDE SEQUENCE [LARGE SCALE GENOMIC DNA]</scope>
    <source>
        <strain evidence="12">ATCC 10379</strain>
    </source>
</reference>
<dbReference type="InterPro" id="IPR016193">
    <property type="entry name" value="Cytidine_deaminase-like"/>
</dbReference>
<evidence type="ECO:0000313" key="12">
    <source>
        <dbReference type="EMBL" id="EER68075.1"/>
    </source>
</evidence>
<comment type="domain">
    <text evidence="10">The IMP cyclohydrolase activity resides in the N-terminal region.</text>
</comment>
<dbReference type="PANTHER" id="PTHR11692">
    <property type="entry name" value="BIFUNCTIONAL PURINE BIOSYNTHESIS PROTEIN PURH"/>
    <property type="match status" value="1"/>
</dbReference>
<comment type="caution">
    <text evidence="12">The sequence shown here is derived from an EMBL/GenBank/DDBJ whole genome shotgun (WGS) entry which is preliminary data.</text>
</comment>
<keyword evidence="4 10" id="KW-0808">Transferase</keyword>
<evidence type="ECO:0000256" key="4">
    <source>
        <dbReference type="ARBA" id="ARBA00022679"/>
    </source>
</evidence>
<evidence type="ECO:0000256" key="1">
    <source>
        <dbReference type="ARBA" id="ARBA00004844"/>
    </source>
</evidence>
<dbReference type="SUPFAM" id="SSF52335">
    <property type="entry name" value="Methylglyoxal synthase-like"/>
    <property type="match status" value="1"/>
</dbReference>
<dbReference type="SUPFAM" id="SSF53927">
    <property type="entry name" value="Cytidine deaminase-like"/>
    <property type="match status" value="1"/>
</dbReference>
<dbReference type="HAMAP" id="MF_00139">
    <property type="entry name" value="PurH"/>
    <property type="match status" value="1"/>
</dbReference>
<dbReference type="SMART" id="SM00851">
    <property type="entry name" value="MGS"/>
    <property type="match status" value="1"/>
</dbReference>
<dbReference type="SMART" id="SM00798">
    <property type="entry name" value="AICARFT_IMPCHas"/>
    <property type="match status" value="1"/>
</dbReference>
<dbReference type="GO" id="GO:0003937">
    <property type="term" value="F:IMP cyclohydrolase activity"/>
    <property type="evidence" value="ECO:0007669"/>
    <property type="project" value="UniProtKB-UniRule"/>
</dbReference>
<evidence type="ECO:0000259" key="11">
    <source>
        <dbReference type="PROSITE" id="PS51855"/>
    </source>
</evidence>
<evidence type="ECO:0000256" key="7">
    <source>
        <dbReference type="ARBA" id="ARBA00023268"/>
    </source>
</evidence>
<dbReference type="EC" id="3.5.4.10" evidence="10"/>
<gene>
    <name evidence="10 12" type="primary">purH</name>
    <name evidence="12" type="ORF">GEMHA0001_0671</name>
</gene>
<sequence length="506" mass="56046">MTKRALISVSDKTNIVEFAKGLEKHGFEVISTGGTYTHLKNNGVSCISIEDVTHFPEILEGRVKTLHPKIHGGLLSKRGNELHNKHVAENNIEYIDLVCVNLYPFEATVKKEGVSEEEIIENIDIGGPSMLRSAAKNFNDVTVVTDINDYEKVLEELEQGGITYETRRALAIKVFNTTASYDTAIANYFNKKDNLIPEKLTLSYKLQDSLRYGENPHQKAYHYVQDNNESYALQNAVQLHGKEMSYNNIQDASAALDILSEFDETTCVAVKHMNPCGVATGNSVFEAYSRAYEADPVSIFGGIVAVNGKVDKETAEKMHNIFLEIILATDYDEEALEILTKKKNLRIYKLSEKNNNHEQQIKSVRGGILVQDFNDKLADEYESVTEKKVDESQQRDIEFGLKVVKHVKSNAIVVVKGGQTLGIGAGQMNRVGSCKIALEQAGEKAKGAVLASDAFFPMRDSADIAADYGISAIVQPGGSIRDQESIDACNEKGVAMVFSKIRHFKH</sequence>
<dbReference type="EMBL" id="ACDZ02000014">
    <property type="protein sequence ID" value="EER68075.1"/>
    <property type="molecule type" value="Genomic_DNA"/>
</dbReference>
<dbReference type="NCBIfam" id="TIGR00355">
    <property type="entry name" value="purH"/>
    <property type="match status" value="1"/>
</dbReference>
<dbReference type="AlphaFoldDB" id="C5NYY1"/>
<comment type="catalytic activity">
    <reaction evidence="9 10">
        <text>IMP + H2O = 5-formamido-1-(5-phospho-D-ribosyl)imidazole-4-carboxamide</text>
        <dbReference type="Rhea" id="RHEA:18445"/>
        <dbReference type="ChEBI" id="CHEBI:15377"/>
        <dbReference type="ChEBI" id="CHEBI:58053"/>
        <dbReference type="ChEBI" id="CHEBI:58467"/>
        <dbReference type="EC" id="3.5.4.10"/>
    </reaction>
</comment>
<proteinExistence type="inferred from homology"/>
<comment type="catalytic activity">
    <reaction evidence="8 10">
        <text>(6R)-10-formyltetrahydrofolate + 5-amino-1-(5-phospho-beta-D-ribosyl)imidazole-4-carboxamide = 5-formamido-1-(5-phospho-D-ribosyl)imidazole-4-carboxamide + (6S)-5,6,7,8-tetrahydrofolate</text>
        <dbReference type="Rhea" id="RHEA:22192"/>
        <dbReference type="ChEBI" id="CHEBI:57453"/>
        <dbReference type="ChEBI" id="CHEBI:58467"/>
        <dbReference type="ChEBI" id="CHEBI:58475"/>
        <dbReference type="ChEBI" id="CHEBI:195366"/>
        <dbReference type="EC" id="2.1.2.3"/>
    </reaction>
</comment>
<feature type="domain" description="MGS-like" evidence="11">
    <location>
        <begin position="1"/>
        <end position="145"/>
    </location>
</feature>
<dbReference type="GO" id="GO:0004643">
    <property type="term" value="F:phosphoribosylaminoimidazolecarboxamide formyltransferase activity"/>
    <property type="evidence" value="ECO:0007669"/>
    <property type="project" value="UniProtKB-UniRule"/>
</dbReference>
<dbReference type="FunFam" id="3.40.140.20:FF:000001">
    <property type="entry name" value="Bifunctional purine biosynthesis protein PurH"/>
    <property type="match status" value="1"/>
</dbReference>
<dbReference type="GO" id="GO:0006189">
    <property type="term" value="P:'de novo' IMP biosynthetic process"/>
    <property type="evidence" value="ECO:0007669"/>
    <property type="project" value="UniProtKB-UniRule"/>
</dbReference>
<dbReference type="OrthoDB" id="9802065at2"/>
<dbReference type="CDD" id="cd01421">
    <property type="entry name" value="IMPCH"/>
    <property type="match status" value="1"/>
</dbReference>
<dbReference type="Gene3D" id="3.40.50.1380">
    <property type="entry name" value="Methylglyoxal synthase-like domain"/>
    <property type="match status" value="1"/>
</dbReference>
<comment type="pathway">
    <text evidence="1 10">Purine metabolism; IMP biosynthesis via de novo pathway; IMP from 5-formamido-1-(5-phospho-D-ribosyl)imidazole-4-carboxamide: step 1/1.</text>
</comment>
<dbReference type="InterPro" id="IPR011607">
    <property type="entry name" value="MGS-like_dom"/>
</dbReference>